<gene>
    <name evidence="5" type="ORF">K1W69_03625</name>
</gene>
<dbReference type="Pfam" id="PF25989">
    <property type="entry name" value="YknX_C"/>
    <property type="match status" value="1"/>
</dbReference>
<dbReference type="InterPro" id="IPR050465">
    <property type="entry name" value="UPF0194_transport"/>
</dbReference>
<evidence type="ECO:0000256" key="1">
    <source>
        <dbReference type="ARBA" id="ARBA00004196"/>
    </source>
</evidence>
<dbReference type="InterPro" id="IPR058637">
    <property type="entry name" value="YknX-like_C"/>
</dbReference>
<keyword evidence="2 3" id="KW-0175">Coiled coil</keyword>
<dbReference type="InterPro" id="IPR030190">
    <property type="entry name" value="MacA_alpha-hairpin_sf"/>
</dbReference>
<dbReference type="Gene3D" id="2.40.50.100">
    <property type="match status" value="1"/>
</dbReference>
<dbReference type="GO" id="GO:1990195">
    <property type="term" value="C:macrolide transmembrane transporter complex"/>
    <property type="evidence" value="ECO:0007669"/>
    <property type="project" value="InterPro"/>
</dbReference>
<evidence type="ECO:0000313" key="5">
    <source>
        <dbReference type="EMBL" id="MBW8636267.1"/>
    </source>
</evidence>
<dbReference type="GO" id="GO:1990961">
    <property type="term" value="P:xenobiotic detoxification by transmembrane export across the plasma membrane"/>
    <property type="evidence" value="ECO:0007669"/>
    <property type="project" value="InterPro"/>
</dbReference>
<dbReference type="Gene3D" id="6.10.140.1990">
    <property type="match status" value="1"/>
</dbReference>
<proteinExistence type="predicted"/>
<comment type="subcellular location">
    <subcellularLocation>
        <location evidence="1">Cell envelope</location>
    </subcellularLocation>
</comment>
<dbReference type="GO" id="GO:0030313">
    <property type="term" value="C:cell envelope"/>
    <property type="evidence" value="ECO:0007669"/>
    <property type="project" value="UniProtKB-SubCell"/>
</dbReference>
<keyword evidence="6" id="KW-1185">Reference proteome</keyword>
<protein>
    <submittedName>
        <fullName evidence="5">HlyD family efflux transporter periplasmic adaptor subunit</fullName>
    </submittedName>
</protein>
<feature type="domain" description="YknX-like C-terminal permuted SH3-like" evidence="4">
    <location>
        <begin position="329"/>
        <end position="396"/>
    </location>
</feature>
<dbReference type="PANTHER" id="PTHR32347:SF29">
    <property type="entry name" value="UPF0194 MEMBRANE PROTEIN YBHG"/>
    <property type="match status" value="1"/>
</dbReference>
<sequence length="402" mass="43983">MRVWLKRLGILLIAIAVMAGIYLAFRERPVPVDAAMVERGYMEVTIVEEGVTRVKDVYAVSSPIAGHLDRTTLDEGEPVAAHSTVIASIHPLEPPFLDERTRAELRAAAEAARTAIALAEVEKKRAETAYNLAQSNYRRAEQLARSKTISTSQLEHSFSEMELQRAQVESSDATIRLRKAELDSALARLKQPTNIQQVEDTESCCVHMTAPIDGVVLQILTRSEQAVTPGTRIAEIGDPANLEIVVDLLSSDAARIRPGASVRITDWGGEDAIEGTVRTVEPAAFTKISSLGIEEQRVNIIIDIDEVPASLGHGFRILAHLRVWEKDDVLTVPIAAIFRSGGSWSVFVIDDEKAKLEKVELGRMNDTVAQVLGGLEAGEMVVLYPSDVLEDGKLVEIRPDGR</sequence>
<dbReference type="Proteomes" id="UP001196509">
    <property type="component" value="Unassembled WGS sequence"/>
</dbReference>
<evidence type="ECO:0000313" key="6">
    <source>
        <dbReference type="Proteomes" id="UP001196509"/>
    </source>
</evidence>
<dbReference type="Gene3D" id="2.40.420.20">
    <property type="match status" value="1"/>
</dbReference>
<feature type="coiled-coil region" evidence="3">
    <location>
        <begin position="102"/>
        <end position="183"/>
    </location>
</feature>
<organism evidence="5 6">
    <name type="scientific">Flavimaribacter sediminis</name>
    <dbReference type="NCBI Taxonomy" id="2865987"/>
    <lineage>
        <taxon>Bacteria</taxon>
        <taxon>Pseudomonadati</taxon>
        <taxon>Pseudomonadota</taxon>
        <taxon>Alphaproteobacteria</taxon>
        <taxon>Hyphomicrobiales</taxon>
        <taxon>Rhizobiaceae</taxon>
        <taxon>Flavimaribacter</taxon>
    </lineage>
</organism>
<accession>A0AAE2ZKC9</accession>
<evidence type="ECO:0000256" key="2">
    <source>
        <dbReference type="ARBA" id="ARBA00023054"/>
    </source>
</evidence>
<reference evidence="5" key="1">
    <citation type="submission" date="2021-08" db="EMBL/GenBank/DDBJ databases">
        <title>Hoeflea bacterium WL0058 sp. nov., isolated from the sediment.</title>
        <authorList>
            <person name="Wang L."/>
            <person name="Zhang D."/>
        </authorList>
    </citation>
    <scope>NUCLEOTIDE SEQUENCE</scope>
    <source>
        <strain evidence="5">WL0058</strain>
    </source>
</reference>
<evidence type="ECO:0000256" key="3">
    <source>
        <dbReference type="SAM" id="Coils"/>
    </source>
</evidence>
<comment type="caution">
    <text evidence="5">The sequence shown here is derived from an EMBL/GenBank/DDBJ whole genome shotgun (WGS) entry which is preliminary data.</text>
</comment>
<dbReference type="AlphaFoldDB" id="A0AAE2ZKC9"/>
<dbReference type="GO" id="GO:0019898">
    <property type="term" value="C:extrinsic component of membrane"/>
    <property type="evidence" value="ECO:0007669"/>
    <property type="project" value="InterPro"/>
</dbReference>
<dbReference type="EMBL" id="JAICBX010000001">
    <property type="protein sequence ID" value="MBW8636267.1"/>
    <property type="molecule type" value="Genomic_DNA"/>
</dbReference>
<dbReference type="PANTHER" id="PTHR32347">
    <property type="entry name" value="EFFLUX SYSTEM COMPONENT YKNX-RELATED"/>
    <property type="match status" value="1"/>
</dbReference>
<evidence type="ECO:0000259" key="4">
    <source>
        <dbReference type="Pfam" id="PF25989"/>
    </source>
</evidence>
<name>A0AAE2ZKC9_9HYPH</name>